<dbReference type="PANTHER" id="PTHR11534">
    <property type="entry name" value="MYOGENIC FACTOR"/>
    <property type="match status" value="1"/>
</dbReference>
<dbReference type="GO" id="GO:0045663">
    <property type="term" value="P:positive regulation of myoblast differentiation"/>
    <property type="evidence" value="ECO:0007669"/>
    <property type="project" value="TreeGrafter"/>
</dbReference>
<dbReference type="CDD" id="cd19699">
    <property type="entry name" value="bHLH_TS_dMYOD_like"/>
    <property type="match status" value="1"/>
</dbReference>
<dbReference type="GO" id="GO:0007517">
    <property type="term" value="P:muscle organ development"/>
    <property type="evidence" value="ECO:0007669"/>
    <property type="project" value="InterPro"/>
</dbReference>
<gene>
    <name evidence="6" type="ORF">ONB1V03_LOCUS8259</name>
</gene>
<dbReference type="AlphaFoldDB" id="A0A7R9M0I6"/>
<dbReference type="InterPro" id="IPR039704">
    <property type="entry name" value="Myogenic_factor"/>
</dbReference>
<sequence>MDYQSTKFVDNMVADMRSCQYTSVLSSTSHIINYEPFNSSNLMPVSRAISGGNHGLAGNANNSWIQLSSYDLNEKDSASLASSPSLIEEHCVDQHNHDISESGEQNSLESNGSDDCVGHKSRKCLLWACKACKRKSISIDRRKAATMRERRRLRRVNEAFEILKRRTCYNPNQRLPKVEILRSAIEYIENLEDLLQQNTNNMRNGSQVILEILRSAIEYIENLEDLLQQNTNNMRNGSQVSGSSLLGSSPGFPINHSRISHINSQYTKE</sequence>
<evidence type="ECO:0000256" key="4">
    <source>
        <dbReference type="SAM" id="Coils"/>
    </source>
</evidence>
<dbReference type="GO" id="GO:0000981">
    <property type="term" value="F:DNA-binding transcription factor activity, RNA polymerase II-specific"/>
    <property type="evidence" value="ECO:0007669"/>
    <property type="project" value="TreeGrafter"/>
</dbReference>
<dbReference type="SMART" id="SM00353">
    <property type="entry name" value="HLH"/>
    <property type="match status" value="1"/>
</dbReference>
<dbReference type="InterPro" id="IPR036638">
    <property type="entry name" value="HLH_DNA-bd_sf"/>
</dbReference>
<keyword evidence="4" id="KW-0175">Coiled coil</keyword>
<evidence type="ECO:0000313" key="7">
    <source>
        <dbReference type="Proteomes" id="UP000728032"/>
    </source>
</evidence>
<protein>
    <recommendedName>
        <fullName evidence="5">BHLH domain-containing protein</fullName>
    </recommendedName>
</protein>
<accession>A0A7R9M0I6</accession>
<comment type="subcellular location">
    <subcellularLocation>
        <location evidence="1">Nucleus</location>
    </subcellularLocation>
</comment>
<dbReference type="EMBL" id="OC919440">
    <property type="protein sequence ID" value="CAD7651352.1"/>
    <property type="molecule type" value="Genomic_DNA"/>
</dbReference>
<dbReference type="InterPro" id="IPR002546">
    <property type="entry name" value="MyoD_N"/>
</dbReference>
<dbReference type="GO" id="GO:0000978">
    <property type="term" value="F:RNA polymerase II cis-regulatory region sequence-specific DNA binding"/>
    <property type="evidence" value="ECO:0007669"/>
    <property type="project" value="TreeGrafter"/>
</dbReference>
<dbReference type="SUPFAM" id="SSF47459">
    <property type="entry name" value="HLH, helix-loop-helix DNA-binding domain"/>
    <property type="match status" value="1"/>
</dbReference>
<feature type="domain" description="BHLH" evidence="5">
    <location>
        <begin position="140"/>
        <end position="191"/>
    </location>
</feature>
<dbReference type="OrthoDB" id="10049614at2759"/>
<name>A0A7R9M0I6_9ACAR</name>
<evidence type="ECO:0000256" key="1">
    <source>
        <dbReference type="ARBA" id="ARBA00004123"/>
    </source>
</evidence>
<feature type="coiled-coil region" evidence="4">
    <location>
        <begin position="181"/>
        <end position="233"/>
    </location>
</feature>
<keyword evidence="3" id="KW-0539">Nucleus</keyword>
<dbReference type="FunFam" id="4.10.280.10:FF:000005">
    <property type="entry name" value="Myogenic factor"/>
    <property type="match status" value="1"/>
</dbReference>
<evidence type="ECO:0000313" key="6">
    <source>
        <dbReference type="EMBL" id="CAD7651352.1"/>
    </source>
</evidence>
<dbReference type="InterPro" id="IPR011598">
    <property type="entry name" value="bHLH_dom"/>
</dbReference>
<dbReference type="PANTHER" id="PTHR11534:SF9">
    <property type="entry name" value="MYOGENIC-DETERMINATION PROTEIN"/>
    <property type="match status" value="1"/>
</dbReference>
<evidence type="ECO:0000259" key="5">
    <source>
        <dbReference type="PROSITE" id="PS50888"/>
    </source>
</evidence>
<evidence type="ECO:0000256" key="2">
    <source>
        <dbReference type="ARBA" id="ARBA00023125"/>
    </source>
</evidence>
<dbReference type="Pfam" id="PF01586">
    <property type="entry name" value="Basic"/>
    <property type="match status" value="1"/>
</dbReference>
<dbReference type="GO" id="GO:0005634">
    <property type="term" value="C:nucleus"/>
    <property type="evidence" value="ECO:0007669"/>
    <property type="project" value="UniProtKB-SubCell"/>
</dbReference>
<dbReference type="Pfam" id="PF00010">
    <property type="entry name" value="HLH"/>
    <property type="match status" value="1"/>
</dbReference>
<dbReference type="Proteomes" id="UP000728032">
    <property type="component" value="Unassembled WGS sequence"/>
</dbReference>
<keyword evidence="7" id="KW-1185">Reference proteome</keyword>
<dbReference type="SMART" id="SM00520">
    <property type="entry name" value="BASIC"/>
    <property type="match status" value="1"/>
</dbReference>
<evidence type="ECO:0000256" key="3">
    <source>
        <dbReference type="ARBA" id="ARBA00023242"/>
    </source>
</evidence>
<dbReference type="EMBL" id="CAJPVJ010004615">
    <property type="protein sequence ID" value="CAG2168775.1"/>
    <property type="molecule type" value="Genomic_DNA"/>
</dbReference>
<reference evidence="6" key="1">
    <citation type="submission" date="2020-11" db="EMBL/GenBank/DDBJ databases">
        <authorList>
            <person name="Tran Van P."/>
        </authorList>
    </citation>
    <scope>NUCLEOTIDE SEQUENCE</scope>
</reference>
<organism evidence="6">
    <name type="scientific">Oppiella nova</name>
    <dbReference type="NCBI Taxonomy" id="334625"/>
    <lineage>
        <taxon>Eukaryota</taxon>
        <taxon>Metazoa</taxon>
        <taxon>Ecdysozoa</taxon>
        <taxon>Arthropoda</taxon>
        <taxon>Chelicerata</taxon>
        <taxon>Arachnida</taxon>
        <taxon>Acari</taxon>
        <taxon>Acariformes</taxon>
        <taxon>Sarcoptiformes</taxon>
        <taxon>Oribatida</taxon>
        <taxon>Brachypylina</taxon>
        <taxon>Oppioidea</taxon>
        <taxon>Oppiidae</taxon>
        <taxon>Oppiella</taxon>
    </lineage>
</organism>
<dbReference type="GO" id="GO:0046983">
    <property type="term" value="F:protein dimerization activity"/>
    <property type="evidence" value="ECO:0007669"/>
    <property type="project" value="InterPro"/>
</dbReference>
<dbReference type="Gene3D" id="4.10.280.10">
    <property type="entry name" value="Helix-loop-helix DNA-binding domain"/>
    <property type="match status" value="1"/>
</dbReference>
<keyword evidence="2" id="KW-0238">DNA-binding</keyword>
<dbReference type="PROSITE" id="PS50888">
    <property type="entry name" value="BHLH"/>
    <property type="match status" value="1"/>
</dbReference>
<proteinExistence type="predicted"/>